<gene>
    <name evidence="7" type="primary">uhpC_2</name>
    <name evidence="7" type="ORF">NCTC12971_05858</name>
</gene>
<dbReference type="GO" id="GO:0012505">
    <property type="term" value="C:endomembrane system"/>
    <property type="evidence" value="ECO:0007669"/>
    <property type="project" value="UniProtKB-SubCell"/>
</dbReference>
<keyword evidence="2 6" id="KW-0812">Transmembrane</keyword>
<dbReference type="InterPro" id="IPR051337">
    <property type="entry name" value="OPA_Antiporter"/>
</dbReference>
<keyword evidence="4 6" id="KW-0472">Membrane</keyword>
<evidence type="ECO:0000256" key="2">
    <source>
        <dbReference type="ARBA" id="ARBA00022692"/>
    </source>
</evidence>
<dbReference type="Proteomes" id="UP000307968">
    <property type="component" value="Chromosome"/>
</dbReference>
<dbReference type="AlphaFoldDB" id="A0A4U9HWE5"/>
<keyword evidence="3 6" id="KW-1133">Transmembrane helix</keyword>
<feature type="compositionally biased region" description="Low complexity" evidence="5">
    <location>
        <begin position="146"/>
        <end position="163"/>
    </location>
</feature>
<evidence type="ECO:0000256" key="1">
    <source>
        <dbReference type="ARBA" id="ARBA00004127"/>
    </source>
</evidence>
<dbReference type="Gene3D" id="1.20.1250.20">
    <property type="entry name" value="MFS general substrate transporter like domains"/>
    <property type="match status" value="1"/>
</dbReference>
<dbReference type="GO" id="GO:0005886">
    <property type="term" value="C:plasma membrane"/>
    <property type="evidence" value="ECO:0007669"/>
    <property type="project" value="TreeGrafter"/>
</dbReference>
<organism evidence="7 8">
    <name type="scientific">Serratia rubidaea</name>
    <name type="common">Serratia marinorubra</name>
    <dbReference type="NCBI Taxonomy" id="61652"/>
    <lineage>
        <taxon>Bacteria</taxon>
        <taxon>Pseudomonadati</taxon>
        <taxon>Pseudomonadota</taxon>
        <taxon>Gammaproteobacteria</taxon>
        <taxon>Enterobacterales</taxon>
        <taxon>Yersiniaceae</taxon>
        <taxon>Serratia</taxon>
    </lineage>
</organism>
<feature type="region of interest" description="Disordered" evidence="5">
    <location>
        <begin position="146"/>
        <end position="169"/>
    </location>
</feature>
<accession>A0A4U9HWE5</accession>
<evidence type="ECO:0000256" key="5">
    <source>
        <dbReference type="SAM" id="MobiDB-lite"/>
    </source>
</evidence>
<feature type="transmembrane region" description="Helical" evidence="6">
    <location>
        <begin position="70"/>
        <end position="88"/>
    </location>
</feature>
<name>A0A4U9HWE5_SERRU</name>
<dbReference type="SUPFAM" id="SSF103473">
    <property type="entry name" value="MFS general substrate transporter"/>
    <property type="match status" value="1"/>
</dbReference>
<proteinExistence type="predicted"/>
<protein>
    <submittedName>
        <fullName evidence="7">Regulatory protein uhpC</fullName>
    </submittedName>
</protein>
<dbReference type="GO" id="GO:0035435">
    <property type="term" value="P:phosphate ion transmembrane transport"/>
    <property type="evidence" value="ECO:0007669"/>
    <property type="project" value="TreeGrafter"/>
</dbReference>
<sequence>MSGIFAYFKAAPATPSHGPLNEKKFRLLRGRTFLAMTAAYVMFYVCRLSFTVAKSALVDIGITPSELGMIGSALFFCYAIGKLVNGFLADHANVVRFMSLGLLLSAGMNVMMGMTTNALLLTLFWGHQRLGRSRWASARAPSHWRAGTAARSAAPSTASGPRRITSAKR</sequence>
<evidence type="ECO:0000313" key="8">
    <source>
        <dbReference type="Proteomes" id="UP000307968"/>
    </source>
</evidence>
<dbReference type="GO" id="GO:0061513">
    <property type="term" value="F:glucose 6-phosphate:phosphate antiporter activity"/>
    <property type="evidence" value="ECO:0007669"/>
    <property type="project" value="TreeGrafter"/>
</dbReference>
<evidence type="ECO:0000256" key="4">
    <source>
        <dbReference type="ARBA" id="ARBA00023136"/>
    </source>
</evidence>
<feature type="transmembrane region" description="Helical" evidence="6">
    <location>
        <begin position="100"/>
        <end position="125"/>
    </location>
</feature>
<feature type="transmembrane region" description="Helical" evidence="6">
    <location>
        <begin position="33"/>
        <end position="50"/>
    </location>
</feature>
<reference evidence="7 8" key="1">
    <citation type="submission" date="2019-05" db="EMBL/GenBank/DDBJ databases">
        <authorList>
            <consortium name="Pathogen Informatics"/>
        </authorList>
    </citation>
    <scope>NUCLEOTIDE SEQUENCE [LARGE SCALE GENOMIC DNA]</scope>
    <source>
        <strain evidence="7 8">NCTC12971</strain>
    </source>
</reference>
<evidence type="ECO:0000256" key="3">
    <source>
        <dbReference type="ARBA" id="ARBA00022989"/>
    </source>
</evidence>
<dbReference type="EMBL" id="LR590463">
    <property type="protein sequence ID" value="VTP68877.1"/>
    <property type="molecule type" value="Genomic_DNA"/>
</dbReference>
<evidence type="ECO:0000313" key="7">
    <source>
        <dbReference type="EMBL" id="VTP68877.1"/>
    </source>
</evidence>
<evidence type="ECO:0000256" key="6">
    <source>
        <dbReference type="SAM" id="Phobius"/>
    </source>
</evidence>
<dbReference type="PANTHER" id="PTHR43826:SF7">
    <property type="entry name" value="PROTEIN UHPC, PUTATIVE-RELATED"/>
    <property type="match status" value="1"/>
</dbReference>
<comment type="subcellular location">
    <subcellularLocation>
        <location evidence="1">Endomembrane system</location>
        <topology evidence="1">Multi-pass membrane protein</topology>
    </subcellularLocation>
</comment>
<dbReference type="PANTHER" id="PTHR43826">
    <property type="entry name" value="GLUCOSE-6-PHOSPHATE EXCHANGER SLC37A4"/>
    <property type="match status" value="1"/>
</dbReference>
<dbReference type="InterPro" id="IPR036259">
    <property type="entry name" value="MFS_trans_sf"/>
</dbReference>